<dbReference type="GO" id="GO:0046872">
    <property type="term" value="F:metal ion binding"/>
    <property type="evidence" value="ECO:0007669"/>
    <property type="project" value="UniProtKB-KW"/>
</dbReference>
<feature type="domain" description="DNA/RNA non-specific endonuclease/pyrophosphatase/phosphodiesterase" evidence="13">
    <location>
        <begin position="83"/>
        <end position="294"/>
    </location>
</feature>
<dbReference type="InterPro" id="IPR020821">
    <property type="entry name" value="ENPP1-3/EXOG-like_nuc-like"/>
</dbReference>
<dbReference type="InterPro" id="IPR044929">
    <property type="entry name" value="DNA/RNA_non-sp_Endonuclease_sf"/>
</dbReference>
<evidence type="ECO:0000256" key="4">
    <source>
        <dbReference type="ARBA" id="ARBA00022723"/>
    </source>
</evidence>
<organism evidence="14 15">
    <name type="scientific">Phascolomyces articulosus</name>
    <dbReference type="NCBI Taxonomy" id="60185"/>
    <lineage>
        <taxon>Eukaryota</taxon>
        <taxon>Fungi</taxon>
        <taxon>Fungi incertae sedis</taxon>
        <taxon>Mucoromycota</taxon>
        <taxon>Mucoromycotina</taxon>
        <taxon>Mucoromycetes</taxon>
        <taxon>Mucorales</taxon>
        <taxon>Lichtheimiaceae</taxon>
        <taxon>Phascolomyces</taxon>
    </lineage>
</organism>
<evidence type="ECO:0000313" key="14">
    <source>
        <dbReference type="EMBL" id="KAI9277039.1"/>
    </source>
</evidence>
<dbReference type="AlphaFoldDB" id="A0AAD5PJ95"/>
<reference evidence="14" key="1">
    <citation type="journal article" date="2022" name="IScience">
        <title>Evolution of zygomycete secretomes and the origins of terrestrial fungal ecologies.</title>
        <authorList>
            <person name="Chang Y."/>
            <person name="Wang Y."/>
            <person name="Mondo S."/>
            <person name="Ahrendt S."/>
            <person name="Andreopoulos W."/>
            <person name="Barry K."/>
            <person name="Beard J."/>
            <person name="Benny G.L."/>
            <person name="Blankenship S."/>
            <person name="Bonito G."/>
            <person name="Cuomo C."/>
            <person name="Desiro A."/>
            <person name="Gervers K.A."/>
            <person name="Hundley H."/>
            <person name="Kuo A."/>
            <person name="LaButti K."/>
            <person name="Lang B.F."/>
            <person name="Lipzen A."/>
            <person name="O'Donnell K."/>
            <person name="Pangilinan J."/>
            <person name="Reynolds N."/>
            <person name="Sandor L."/>
            <person name="Smith M.E."/>
            <person name="Tsang A."/>
            <person name="Grigoriev I.V."/>
            <person name="Stajich J.E."/>
            <person name="Spatafora J.W."/>
        </authorList>
    </citation>
    <scope>NUCLEOTIDE SEQUENCE</scope>
    <source>
        <strain evidence="14">RSA 2281</strain>
    </source>
</reference>
<dbReference type="GO" id="GO:0005634">
    <property type="term" value="C:nucleus"/>
    <property type="evidence" value="ECO:0007669"/>
    <property type="project" value="TreeGrafter"/>
</dbReference>
<dbReference type="SMART" id="SM00477">
    <property type="entry name" value="NUC"/>
    <property type="match status" value="1"/>
</dbReference>
<dbReference type="EMBL" id="JAIXMP010000002">
    <property type="protein sequence ID" value="KAI9277039.1"/>
    <property type="molecule type" value="Genomic_DNA"/>
</dbReference>
<sequence length="325" mass="36298">MASPAAERVTYLVGGAALGAIGTAAYLKFSQKPKPAAISQPVPVATQPVPGPPGGPQRSLDKIENAKTILPFGFPGPVNDIVYRNAYVVSYNRRDRNPNWVAEHLTPASLKRQEGVDRAKSNFSEDTNIPVQFRARLQDYYKSGFDRGHMVPAADVKFNQEAMNETFYLTNISPQVGEGFNRDYWAHMENFCRSLTKTFPDVYVFTGPLYLPHQEADGKFYVKYQVIGNPPNVAVPTHFYKVILTQKNGKYSVGAFVLPNAPISDDIPLEQFRVPLDAVERGAGLTFFDRMNKDGLYDLCKETKCQIVLSKFHEAQKQQQKKISA</sequence>
<comment type="similarity">
    <text evidence="2 10">Belongs to the DNA/RNA non-specific endonuclease family.</text>
</comment>
<keyword evidence="15" id="KW-1185">Reference proteome</keyword>
<evidence type="ECO:0000256" key="2">
    <source>
        <dbReference type="ARBA" id="ARBA00010052"/>
    </source>
</evidence>
<accession>A0AAD5PJ95</accession>
<gene>
    <name evidence="14" type="ORF">BDA99DRAFT_429661</name>
</gene>
<comment type="cofactor">
    <cofactor evidence="1 10">
        <name>Mg(2+)</name>
        <dbReference type="ChEBI" id="CHEBI:18420"/>
    </cofactor>
</comment>
<evidence type="ECO:0000256" key="6">
    <source>
        <dbReference type="ARBA" id="ARBA00022801"/>
    </source>
</evidence>
<dbReference type="InterPro" id="IPR040255">
    <property type="entry name" value="Non-specific_endonuclease"/>
</dbReference>
<dbReference type="Proteomes" id="UP001209540">
    <property type="component" value="Unassembled WGS sequence"/>
</dbReference>
<dbReference type="Pfam" id="PF01223">
    <property type="entry name" value="Endonuclease_NS"/>
    <property type="match status" value="1"/>
</dbReference>
<reference evidence="14" key="2">
    <citation type="submission" date="2023-02" db="EMBL/GenBank/DDBJ databases">
        <authorList>
            <consortium name="DOE Joint Genome Institute"/>
            <person name="Mondo S.J."/>
            <person name="Chang Y."/>
            <person name="Wang Y."/>
            <person name="Ahrendt S."/>
            <person name="Andreopoulos W."/>
            <person name="Barry K."/>
            <person name="Beard J."/>
            <person name="Benny G.L."/>
            <person name="Blankenship S."/>
            <person name="Bonito G."/>
            <person name="Cuomo C."/>
            <person name="Desiro A."/>
            <person name="Gervers K.A."/>
            <person name="Hundley H."/>
            <person name="Kuo A."/>
            <person name="LaButti K."/>
            <person name="Lang B.F."/>
            <person name="Lipzen A."/>
            <person name="O'Donnell K."/>
            <person name="Pangilinan J."/>
            <person name="Reynolds N."/>
            <person name="Sandor L."/>
            <person name="Smith M.W."/>
            <person name="Tsang A."/>
            <person name="Grigoriev I.V."/>
            <person name="Stajich J.E."/>
            <person name="Spatafora J.W."/>
        </authorList>
    </citation>
    <scope>NUCLEOTIDE SEQUENCE</scope>
    <source>
        <strain evidence="14">RSA 2281</strain>
    </source>
</reference>
<proteinExistence type="inferred from homology"/>
<feature type="active site" description="Proton acceptor" evidence="8">
    <location>
        <position position="149"/>
    </location>
</feature>
<dbReference type="InterPro" id="IPR018524">
    <property type="entry name" value="DNA/RNA_endonuclease_AS"/>
</dbReference>
<evidence type="ECO:0000256" key="11">
    <source>
        <dbReference type="SAM" id="MobiDB-lite"/>
    </source>
</evidence>
<dbReference type="PANTHER" id="PTHR13966:SF5">
    <property type="entry name" value="ENDONUCLEASE G, MITOCHONDRIAL"/>
    <property type="match status" value="1"/>
</dbReference>
<dbReference type="SUPFAM" id="SSF54060">
    <property type="entry name" value="His-Me finger endonucleases"/>
    <property type="match status" value="1"/>
</dbReference>
<dbReference type="Gene3D" id="3.40.570.10">
    <property type="entry name" value="Extracellular Endonuclease, subunit A"/>
    <property type="match status" value="1"/>
</dbReference>
<dbReference type="FunFam" id="3.40.570.10:FF:000008">
    <property type="entry name" value="Probable NUC1-dna/rna non-specific nuclease, mitochondrial"/>
    <property type="match status" value="1"/>
</dbReference>
<evidence type="ECO:0000256" key="9">
    <source>
        <dbReference type="PIRSR" id="PIRSR640255-2"/>
    </source>
</evidence>
<comment type="caution">
    <text evidence="14">The sequence shown here is derived from an EMBL/GenBank/DDBJ whole genome shotgun (WGS) entry which is preliminary data.</text>
</comment>
<dbReference type="PANTHER" id="PTHR13966">
    <property type="entry name" value="ENDONUCLEASE RELATED"/>
    <property type="match status" value="1"/>
</dbReference>
<dbReference type="GO" id="GO:0003676">
    <property type="term" value="F:nucleic acid binding"/>
    <property type="evidence" value="ECO:0007669"/>
    <property type="project" value="InterPro"/>
</dbReference>
<dbReference type="GO" id="GO:0005743">
    <property type="term" value="C:mitochondrial inner membrane"/>
    <property type="evidence" value="ECO:0007669"/>
    <property type="project" value="TreeGrafter"/>
</dbReference>
<evidence type="ECO:0000313" key="15">
    <source>
        <dbReference type="Proteomes" id="UP001209540"/>
    </source>
</evidence>
<dbReference type="InterPro" id="IPR001604">
    <property type="entry name" value="Endo_G_ENPP1-like_dom"/>
</dbReference>
<evidence type="ECO:0000256" key="10">
    <source>
        <dbReference type="RuleBase" id="RU366055"/>
    </source>
</evidence>
<evidence type="ECO:0000256" key="5">
    <source>
        <dbReference type="ARBA" id="ARBA00022759"/>
    </source>
</evidence>
<evidence type="ECO:0000259" key="13">
    <source>
        <dbReference type="SMART" id="SM00892"/>
    </source>
</evidence>
<evidence type="ECO:0000256" key="8">
    <source>
        <dbReference type="PIRSR" id="PIRSR640255-1"/>
    </source>
</evidence>
<keyword evidence="6 10" id="KW-0378">Hydrolase</keyword>
<feature type="binding site" evidence="9">
    <location>
        <position position="181"/>
    </location>
    <ligand>
        <name>Mg(2+)</name>
        <dbReference type="ChEBI" id="CHEBI:18420"/>
        <note>catalytic</note>
    </ligand>
</feature>
<feature type="region of interest" description="Disordered" evidence="11">
    <location>
        <begin position="41"/>
        <end position="60"/>
    </location>
</feature>
<keyword evidence="4 9" id="KW-0479">Metal-binding</keyword>
<feature type="domain" description="ENPP1-3/EXOG-like endonuclease/phosphodiesterase" evidence="12">
    <location>
        <begin position="84"/>
        <end position="294"/>
    </location>
</feature>
<dbReference type="GO" id="GO:0006309">
    <property type="term" value="P:apoptotic DNA fragmentation"/>
    <property type="evidence" value="ECO:0007669"/>
    <property type="project" value="TreeGrafter"/>
</dbReference>
<dbReference type="EC" id="3.1.30.-" evidence="10"/>
<dbReference type="InterPro" id="IPR044925">
    <property type="entry name" value="His-Me_finger_sf"/>
</dbReference>
<dbReference type="GO" id="GO:0000014">
    <property type="term" value="F:single-stranded DNA endodeoxyribonuclease activity"/>
    <property type="evidence" value="ECO:0007669"/>
    <property type="project" value="TreeGrafter"/>
</dbReference>
<name>A0AAD5PJ95_9FUNG</name>
<evidence type="ECO:0000256" key="7">
    <source>
        <dbReference type="ARBA" id="ARBA00022842"/>
    </source>
</evidence>
<evidence type="ECO:0000259" key="12">
    <source>
        <dbReference type="SMART" id="SM00477"/>
    </source>
</evidence>
<dbReference type="GO" id="GO:0004521">
    <property type="term" value="F:RNA endonuclease activity"/>
    <property type="evidence" value="ECO:0007669"/>
    <property type="project" value="TreeGrafter"/>
</dbReference>
<evidence type="ECO:0000256" key="3">
    <source>
        <dbReference type="ARBA" id="ARBA00022722"/>
    </source>
</evidence>
<evidence type="ECO:0000256" key="1">
    <source>
        <dbReference type="ARBA" id="ARBA00001946"/>
    </source>
</evidence>
<protein>
    <recommendedName>
        <fullName evidence="10">Endonuclease</fullName>
        <ecNumber evidence="10">3.1.30.-</ecNumber>
    </recommendedName>
</protein>
<keyword evidence="5 10" id="KW-0255">Endonuclease</keyword>
<keyword evidence="7" id="KW-0460">Magnesium</keyword>
<dbReference type="SMART" id="SM00892">
    <property type="entry name" value="Endonuclease_NS"/>
    <property type="match status" value="1"/>
</dbReference>
<dbReference type="CDD" id="cd00091">
    <property type="entry name" value="NUC"/>
    <property type="match status" value="1"/>
</dbReference>
<dbReference type="PROSITE" id="PS01070">
    <property type="entry name" value="NUCLEASE_NON_SPEC"/>
    <property type="match status" value="1"/>
</dbReference>
<keyword evidence="3 10" id="KW-0540">Nuclease</keyword>